<dbReference type="SUPFAM" id="SSF47413">
    <property type="entry name" value="lambda repressor-like DNA-binding domains"/>
    <property type="match status" value="1"/>
</dbReference>
<gene>
    <name evidence="5" type="ORF">SE17_43360</name>
</gene>
<evidence type="ECO:0000256" key="1">
    <source>
        <dbReference type="ARBA" id="ARBA00023015"/>
    </source>
</evidence>
<evidence type="ECO:0000313" key="5">
    <source>
        <dbReference type="EMBL" id="KPV46370.1"/>
    </source>
</evidence>
<dbReference type="PROSITE" id="PS00356">
    <property type="entry name" value="HTH_LACI_1"/>
    <property type="match status" value="1"/>
</dbReference>
<keyword evidence="2" id="KW-0238">DNA-binding</keyword>
<organism evidence="5 6">
    <name type="scientific">Kouleothrix aurantiaca</name>
    <dbReference type="NCBI Taxonomy" id="186479"/>
    <lineage>
        <taxon>Bacteria</taxon>
        <taxon>Bacillati</taxon>
        <taxon>Chloroflexota</taxon>
        <taxon>Chloroflexia</taxon>
        <taxon>Chloroflexales</taxon>
        <taxon>Roseiflexineae</taxon>
        <taxon>Roseiflexaceae</taxon>
        <taxon>Kouleothrix</taxon>
    </lineage>
</organism>
<dbReference type="CDD" id="cd01392">
    <property type="entry name" value="HTH_LacI"/>
    <property type="match status" value="1"/>
</dbReference>
<dbReference type="SMART" id="SM00354">
    <property type="entry name" value="HTH_LACI"/>
    <property type="match status" value="1"/>
</dbReference>
<evidence type="ECO:0000256" key="3">
    <source>
        <dbReference type="ARBA" id="ARBA00023163"/>
    </source>
</evidence>
<dbReference type="AlphaFoldDB" id="A0A0P9CLM3"/>
<accession>A0A0P9CLM3</accession>
<dbReference type="InterPro" id="IPR000843">
    <property type="entry name" value="HTH_LacI"/>
</dbReference>
<evidence type="ECO:0000313" key="6">
    <source>
        <dbReference type="Proteomes" id="UP000050509"/>
    </source>
</evidence>
<dbReference type="Gene3D" id="3.40.50.2300">
    <property type="match status" value="1"/>
</dbReference>
<dbReference type="InterPro" id="IPR010982">
    <property type="entry name" value="Lambda_DNA-bd_dom_sf"/>
</dbReference>
<protein>
    <recommendedName>
        <fullName evidence="4">HTH lacI-type domain-containing protein</fullName>
    </recommendedName>
</protein>
<dbReference type="Proteomes" id="UP000050509">
    <property type="component" value="Unassembled WGS sequence"/>
</dbReference>
<proteinExistence type="predicted"/>
<dbReference type="PANTHER" id="PTHR30146">
    <property type="entry name" value="LACI-RELATED TRANSCRIPTIONAL REPRESSOR"/>
    <property type="match status" value="1"/>
</dbReference>
<dbReference type="GO" id="GO:0000976">
    <property type="term" value="F:transcription cis-regulatory region binding"/>
    <property type="evidence" value="ECO:0007669"/>
    <property type="project" value="TreeGrafter"/>
</dbReference>
<comment type="caution">
    <text evidence="5">The sequence shown here is derived from an EMBL/GenBank/DDBJ whole genome shotgun (WGS) entry which is preliminary data.</text>
</comment>
<dbReference type="PANTHER" id="PTHR30146:SF109">
    <property type="entry name" value="HTH-TYPE TRANSCRIPTIONAL REGULATOR GALS"/>
    <property type="match status" value="1"/>
</dbReference>
<keyword evidence="1" id="KW-0805">Transcription regulation</keyword>
<reference evidence="5 6" key="1">
    <citation type="submission" date="2015-09" db="EMBL/GenBank/DDBJ databases">
        <title>Draft genome sequence of Kouleothrix aurantiaca JCM 19913.</title>
        <authorList>
            <person name="Hemp J."/>
        </authorList>
    </citation>
    <scope>NUCLEOTIDE SEQUENCE [LARGE SCALE GENOMIC DNA]</scope>
    <source>
        <strain evidence="5 6">COM-B</strain>
    </source>
</reference>
<feature type="non-terminal residue" evidence="5">
    <location>
        <position position="104"/>
    </location>
</feature>
<evidence type="ECO:0000259" key="4">
    <source>
        <dbReference type="PROSITE" id="PS50932"/>
    </source>
</evidence>
<keyword evidence="6" id="KW-1185">Reference proteome</keyword>
<sequence length="104" mass="11479">MPQRVTLEDIARASGVSLATVSLVLRDKPGIHPETRQRVLGAARQLGYQRKISDAAPQQSPLRQIGVLIKSRADDEPQTNPFYAPVLAGIETACRRQQINMLYA</sequence>
<keyword evidence="3" id="KW-0804">Transcription</keyword>
<dbReference type="PROSITE" id="PS50932">
    <property type="entry name" value="HTH_LACI_2"/>
    <property type="match status" value="1"/>
</dbReference>
<dbReference type="EMBL" id="LJCR01003580">
    <property type="protein sequence ID" value="KPV46370.1"/>
    <property type="molecule type" value="Genomic_DNA"/>
</dbReference>
<name>A0A0P9CLM3_9CHLR</name>
<evidence type="ECO:0000256" key="2">
    <source>
        <dbReference type="ARBA" id="ARBA00023125"/>
    </source>
</evidence>
<dbReference type="Pfam" id="PF00356">
    <property type="entry name" value="LacI"/>
    <property type="match status" value="1"/>
</dbReference>
<dbReference type="Gene3D" id="1.10.260.40">
    <property type="entry name" value="lambda repressor-like DNA-binding domains"/>
    <property type="match status" value="1"/>
</dbReference>
<dbReference type="GO" id="GO:0003700">
    <property type="term" value="F:DNA-binding transcription factor activity"/>
    <property type="evidence" value="ECO:0007669"/>
    <property type="project" value="TreeGrafter"/>
</dbReference>
<feature type="domain" description="HTH lacI-type" evidence="4">
    <location>
        <begin position="5"/>
        <end position="64"/>
    </location>
</feature>